<evidence type="ECO:0000313" key="3">
    <source>
        <dbReference type="Proteomes" id="UP001604336"/>
    </source>
</evidence>
<comment type="caution">
    <text evidence="2">The sequence shown here is derived from an EMBL/GenBank/DDBJ whole genome shotgun (WGS) entry which is preliminary data.</text>
</comment>
<proteinExistence type="predicted"/>
<gene>
    <name evidence="2" type="ORF">Adt_18319</name>
</gene>
<dbReference type="Proteomes" id="UP001604336">
    <property type="component" value="Unassembled WGS sequence"/>
</dbReference>
<protein>
    <submittedName>
        <fullName evidence="2">Uncharacterized protein</fullName>
    </submittedName>
</protein>
<dbReference type="PANTHER" id="PTHR34555">
    <property type="entry name" value="INTEGRAL MEMBRANE HEMOLYSIN-III-LIKE PROTEIN"/>
    <property type="match status" value="1"/>
</dbReference>
<sequence length="299" mass="33385">MITAVHNGKRVGVSKNGSPVHDKQMPGTQQKMALRDVKNGDVESIQKQQESLLFGGGRTSADAIKVSGINQLTPECPSGLPGRPSLAYNGENENVKNARLRFQLELDGGRLQKMDIYSDSTQSRNMCQLPQDISQKQTQMRETHIHRVPVAKSNHMTPGMTISSGGSSMPSSLGKQSKNTQIDFMRANYQLRTERFIRLHKFLQQCDEAKQVEYIKMLLHLSPAELSKHAVEFGDKNNPAVNRGSKRNAKDEGTEYFGEICPSKEPDSINSFVAFQQMINGGTMVMFWGSYSSLDEFWP</sequence>
<dbReference type="AlphaFoldDB" id="A0ABD1TJ09"/>
<evidence type="ECO:0000256" key="1">
    <source>
        <dbReference type="SAM" id="MobiDB-lite"/>
    </source>
</evidence>
<feature type="region of interest" description="Disordered" evidence="1">
    <location>
        <begin position="1"/>
        <end position="25"/>
    </location>
</feature>
<accession>A0ABD1TJ09</accession>
<name>A0ABD1TJ09_9LAMI</name>
<organism evidence="2 3">
    <name type="scientific">Abeliophyllum distichum</name>
    <dbReference type="NCBI Taxonomy" id="126358"/>
    <lineage>
        <taxon>Eukaryota</taxon>
        <taxon>Viridiplantae</taxon>
        <taxon>Streptophyta</taxon>
        <taxon>Embryophyta</taxon>
        <taxon>Tracheophyta</taxon>
        <taxon>Spermatophyta</taxon>
        <taxon>Magnoliopsida</taxon>
        <taxon>eudicotyledons</taxon>
        <taxon>Gunneridae</taxon>
        <taxon>Pentapetalae</taxon>
        <taxon>asterids</taxon>
        <taxon>lamiids</taxon>
        <taxon>Lamiales</taxon>
        <taxon>Oleaceae</taxon>
        <taxon>Forsythieae</taxon>
        <taxon>Abeliophyllum</taxon>
    </lineage>
</organism>
<dbReference type="PANTHER" id="PTHR34555:SF7">
    <property type="entry name" value="DUF3741 DOMAIN-CONTAINING PROTEIN"/>
    <property type="match status" value="1"/>
</dbReference>
<evidence type="ECO:0000313" key="2">
    <source>
        <dbReference type="EMBL" id="KAL2512719.1"/>
    </source>
</evidence>
<keyword evidence="3" id="KW-1185">Reference proteome</keyword>
<dbReference type="EMBL" id="JBFOLK010000005">
    <property type="protein sequence ID" value="KAL2512719.1"/>
    <property type="molecule type" value="Genomic_DNA"/>
</dbReference>
<reference evidence="3" key="1">
    <citation type="submission" date="2024-07" db="EMBL/GenBank/DDBJ databases">
        <title>Two chromosome-level genome assemblies of Korean endemic species Abeliophyllum distichum and Forsythia ovata (Oleaceae).</title>
        <authorList>
            <person name="Jang H."/>
        </authorList>
    </citation>
    <scope>NUCLEOTIDE SEQUENCE [LARGE SCALE GENOMIC DNA]</scope>
</reference>